<dbReference type="GO" id="GO:0009103">
    <property type="term" value="P:lipopolysaccharide biosynthetic process"/>
    <property type="evidence" value="ECO:0007669"/>
    <property type="project" value="UniProtKB-KW"/>
</dbReference>
<dbReference type="PANTHER" id="PTHR48090:SF3">
    <property type="entry name" value="UNDECAPRENYL-PHOSPHATE 4-DEOXY-4-FORMAMIDO-L-ARABINOSE TRANSFERASE"/>
    <property type="match status" value="1"/>
</dbReference>
<dbReference type="InterPro" id="IPR029044">
    <property type="entry name" value="Nucleotide-diphossugar_trans"/>
</dbReference>
<evidence type="ECO:0000256" key="2">
    <source>
        <dbReference type="ARBA" id="ARBA00022676"/>
    </source>
</evidence>
<evidence type="ECO:0000313" key="9">
    <source>
        <dbReference type="EMBL" id="OGY45180.1"/>
    </source>
</evidence>
<evidence type="ECO:0000256" key="5">
    <source>
        <dbReference type="ARBA" id="ARBA00022985"/>
    </source>
</evidence>
<keyword evidence="7" id="KW-0472">Membrane</keyword>
<evidence type="ECO:0000256" key="1">
    <source>
        <dbReference type="ARBA" id="ARBA00022475"/>
    </source>
</evidence>
<gene>
    <name evidence="9" type="ORF">A2744_01330</name>
</gene>
<dbReference type="InterPro" id="IPR001173">
    <property type="entry name" value="Glyco_trans_2-like"/>
</dbReference>
<keyword evidence="4" id="KW-0812">Transmembrane</keyword>
<keyword evidence="6" id="KW-1133">Transmembrane helix</keyword>
<evidence type="ECO:0000256" key="6">
    <source>
        <dbReference type="ARBA" id="ARBA00022989"/>
    </source>
</evidence>
<keyword evidence="1" id="KW-1003">Cell membrane</keyword>
<dbReference type="InterPro" id="IPR050256">
    <property type="entry name" value="Glycosyltransferase_2"/>
</dbReference>
<evidence type="ECO:0000259" key="8">
    <source>
        <dbReference type="Pfam" id="PF00535"/>
    </source>
</evidence>
<keyword evidence="5" id="KW-0448">Lipopolysaccharide biosynthesis</keyword>
<dbReference type="GO" id="GO:0005886">
    <property type="term" value="C:plasma membrane"/>
    <property type="evidence" value="ECO:0007669"/>
    <property type="project" value="TreeGrafter"/>
</dbReference>
<protein>
    <recommendedName>
        <fullName evidence="8">Glycosyltransferase 2-like domain-containing protein</fullName>
    </recommendedName>
</protein>
<dbReference type="GO" id="GO:0099621">
    <property type="term" value="F:undecaprenyl-phosphate 4-deoxy-4-formamido-L-arabinose transferase activity"/>
    <property type="evidence" value="ECO:0007669"/>
    <property type="project" value="TreeGrafter"/>
</dbReference>
<dbReference type="Gene3D" id="3.90.550.10">
    <property type="entry name" value="Spore Coat Polysaccharide Biosynthesis Protein SpsA, Chain A"/>
    <property type="match status" value="1"/>
</dbReference>
<dbReference type="STRING" id="1797535.A2744_01330"/>
<name>A0A1G1Y052_9BACT</name>
<dbReference type="SUPFAM" id="SSF53448">
    <property type="entry name" value="Nucleotide-diphospho-sugar transferases"/>
    <property type="match status" value="1"/>
</dbReference>
<organism evidence="9 10">
    <name type="scientific">Candidatus Buchananbacteria bacterium RIFCSPHIGHO2_01_FULL_44_11</name>
    <dbReference type="NCBI Taxonomy" id="1797535"/>
    <lineage>
        <taxon>Bacteria</taxon>
        <taxon>Candidatus Buchananiibacteriota</taxon>
    </lineage>
</organism>
<evidence type="ECO:0000256" key="4">
    <source>
        <dbReference type="ARBA" id="ARBA00022692"/>
    </source>
</evidence>
<keyword evidence="2" id="KW-0328">Glycosyltransferase</keyword>
<reference evidence="9 10" key="1">
    <citation type="journal article" date="2016" name="Nat. Commun.">
        <title>Thousands of microbial genomes shed light on interconnected biogeochemical processes in an aquifer system.</title>
        <authorList>
            <person name="Anantharaman K."/>
            <person name="Brown C.T."/>
            <person name="Hug L.A."/>
            <person name="Sharon I."/>
            <person name="Castelle C.J."/>
            <person name="Probst A.J."/>
            <person name="Thomas B.C."/>
            <person name="Singh A."/>
            <person name="Wilkins M.J."/>
            <person name="Karaoz U."/>
            <person name="Brodie E.L."/>
            <person name="Williams K.H."/>
            <person name="Hubbard S.S."/>
            <person name="Banfield J.F."/>
        </authorList>
    </citation>
    <scope>NUCLEOTIDE SEQUENCE [LARGE SCALE GENOMIC DNA]</scope>
</reference>
<evidence type="ECO:0000313" key="10">
    <source>
        <dbReference type="Proteomes" id="UP000178240"/>
    </source>
</evidence>
<sequence length="250" mass="28522">MPEITSQSVKPISLILLVHQEAETIAQVIKDFYDKVIAKIPGSQIIICEDGSTDGTKEILKNLAKQYPLTLDLREQKRGYTGAMKDGFALAQNPVIFFSDSDGQHDPADFWRMYPLLEQYDMVIGWKKNRQDVWYRLLMTYVFNKLISLYFGTKLHDIDCGFRLIKKEAVSFLLQQTWRIKHCVNSELTVKVRAAGFSVGEIPVAHFSRQFGASRGLPVKKLPKIVWHILSGLPQIKKDIKQIKAGQTKP</sequence>
<dbReference type="CDD" id="cd04179">
    <property type="entry name" value="DPM_DPG-synthase_like"/>
    <property type="match status" value="1"/>
</dbReference>
<dbReference type="Pfam" id="PF00535">
    <property type="entry name" value="Glycos_transf_2"/>
    <property type="match status" value="1"/>
</dbReference>
<dbReference type="AlphaFoldDB" id="A0A1G1Y052"/>
<proteinExistence type="predicted"/>
<dbReference type="EMBL" id="MHIE01000025">
    <property type="protein sequence ID" value="OGY45180.1"/>
    <property type="molecule type" value="Genomic_DNA"/>
</dbReference>
<dbReference type="Proteomes" id="UP000178240">
    <property type="component" value="Unassembled WGS sequence"/>
</dbReference>
<evidence type="ECO:0000256" key="3">
    <source>
        <dbReference type="ARBA" id="ARBA00022679"/>
    </source>
</evidence>
<comment type="caution">
    <text evidence="9">The sequence shown here is derived from an EMBL/GenBank/DDBJ whole genome shotgun (WGS) entry which is preliminary data.</text>
</comment>
<feature type="domain" description="Glycosyltransferase 2-like" evidence="8">
    <location>
        <begin position="13"/>
        <end position="170"/>
    </location>
</feature>
<accession>A0A1G1Y052</accession>
<evidence type="ECO:0000256" key="7">
    <source>
        <dbReference type="ARBA" id="ARBA00023136"/>
    </source>
</evidence>
<dbReference type="PANTHER" id="PTHR48090">
    <property type="entry name" value="UNDECAPRENYL-PHOSPHATE 4-DEOXY-4-FORMAMIDO-L-ARABINOSE TRANSFERASE-RELATED"/>
    <property type="match status" value="1"/>
</dbReference>
<keyword evidence="3" id="KW-0808">Transferase</keyword>